<name>A0ABR6S8K6_ANAVA</name>
<dbReference type="Proteomes" id="UP000570851">
    <property type="component" value="Unassembled WGS sequence"/>
</dbReference>
<evidence type="ECO:0000313" key="2">
    <source>
        <dbReference type="Proteomes" id="UP000570851"/>
    </source>
</evidence>
<organism evidence="1 2">
    <name type="scientific">Trichormus variabilis N2B</name>
    <dbReference type="NCBI Taxonomy" id="2681315"/>
    <lineage>
        <taxon>Bacteria</taxon>
        <taxon>Bacillati</taxon>
        <taxon>Cyanobacteriota</taxon>
        <taxon>Cyanophyceae</taxon>
        <taxon>Nostocales</taxon>
        <taxon>Nostocaceae</taxon>
        <taxon>Trichormus</taxon>
    </lineage>
</organism>
<dbReference type="EMBL" id="JACKZP010000040">
    <property type="protein sequence ID" value="MBC1302717.1"/>
    <property type="molecule type" value="Genomic_DNA"/>
</dbReference>
<comment type="caution">
    <text evidence="1">The sequence shown here is derived from an EMBL/GenBank/DDBJ whole genome shotgun (WGS) entry which is preliminary data.</text>
</comment>
<evidence type="ECO:0000313" key="1">
    <source>
        <dbReference type="EMBL" id="MBC1302717.1"/>
    </source>
</evidence>
<dbReference type="GeneID" id="58725262"/>
<proteinExistence type="predicted"/>
<reference evidence="1 2" key="1">
    <citation type="submission" date="2019-11" db="EMBL/GenBank/DDBJ databases">
        <title>Comparison of genomes from free-living endosymbiotic cyanobacteria isolated from Azolla.</title>
        <authorList>
            <person name="Thiel T."/>
            <person name="Pratte B."/>
        </authorList>
    </citation>
    <scope>NUCLEOTIDE SEQUENCE [LARGE SCALE GENOMIC DNA]</scope>
    <source>
        <strain evidence="1 2">N2B</strain>
    </source>
</reference>
<gene>
    <name evidence="1" type="ORF">GNE12_12415</name>
</gene>
<sequence>MPKGVTYNQTQANQAEAIADAFIEKGLGVGTGGGGTATPTLVNTSTSGTVTAGKISVSIANIGAAAGTLLGTSFPTGASIAFEAPTGKTLAAIAYNATGTTFLIGVLE</sequence>
<dbReference type="RefSeq" id="WP_013036435.1">
    <property type="nucleotide sequence ID" value="NZ_JACKZP010000040.1"/>
</dbReference>
<protein>
    <submittedName>
        <fullName evidence="1">Uncharacterized protein</fullName>
    </submittedName>
</protein>
<keyword evidence="2" id="KW-1185">Reference proteome</keyword>
<accession>A0ABR6S8K6</accession>